<dbReference type="InterPro" id="IPR025110">
    <property type="entry name" value="AMP-bd_C"/>
</dbReference>
<feature type="region of interest" description="Disordered" evidence="1">
    <location>
        <begin position="178"/>
        <end position="208"/>
    </location>
</feature>
<organism evidence="4 5">
    <name type="scientific">Kineosporia mesophila</name>
    <dbReference type="NCBI Taxonomy" id="566012"/>
    <lineage>
        <taxon>Bacteria</taxon>
        <taxon>Bacillati</taxon>
        <taxon>Actinomycetota</taxon>
        <taxon>Actinomycetes</taxon>
        <taxon>Kineosporiales</taxon>
        <taxon>Kineosporiaceae</taxon>
        <taxon>Kineosporia</taxon>
    </lineage>
</organism>
<dbReference type="PROSITE" id="PS00455">
    <property type="entry name" value="AMP_BINDING"/>
    <property type="match status" value="1"/>
</dbReference>
<dbReference type="Proteomes" id="UP001501074">
    <property type="component" value="Unassembled WGS sequence"/>
</dbReference>
<dbReference type="Gene3D" id="3.30.300.30">
    <property type="match status" value="1"/>
</dbReference>
<keyword evidence="5" id="KW-1185">Reference proteome</keyword>
<sequence>MTDPAPVNDFFTISSGYSQLWKSATLSGELRRWARHWPHRTAVVDPQERLTFAALDGAADRIAAGLARIGLRRGDRVVVQLPNRADFLRVWFGLQRLGAVPVHAMPAHRRDEIVHLAATSGASALVVADRQGSFDLREMADQVGRTLRERGLAPPTVIVAGKAGTPHRVSLADLDEELDHGPVPAPGPGRRLLPVEGPDPDDPDGPAPGDLALLLISGGTTGRPKLIPRSHTDYLLTAELGAAAADVGPDTVYLAVLPIGFNFTLACPGVLGTLASGGTVVLAPDPSPATAFALIETEGVTHTALTPALVPHWLAEAQTWPEALHSLRVVQVGGARLPDELARVAGPALGARIQQVYGMAEGLICYTALDDEPELIATTQGRPSCPEDDLLIVDPASGAPVPDGQAGELLVRGPYTLSAYYNGPVPDPAFTPDGYYRSGDLVRRLPTGHVVVVGRVKDQINRGGEKYAAIEIEDHLLDLPGIRAVAIVGIPDQDWGEAAVAVLVHDGPAPSVRALATHLRERGLAAYKAPQQVHSISRLPLTPVGKVDKQALRALLTSVPKGHHR</sequence>
<dbReference type="InterPro" id="IPR000873">
    <property type="entry name" value="AMP-dep_synth/lig_dom"/>
</dbReference>
<dbReference type="Pfam" id="PF13193">
    <property type="entry name" value="AMP-binding_C"/>
    <property type="match status" value="1"/>
</dbReference>
<dbReference type="InterPro" id="IPR045851">
    <property type="entry name" value="AMP-bd_C_sf"/>
</dbReference>
<dbReference type="Gene3D" id="2.30.38.10">
    <property type="entry name" value="Luciferase, Domain 3"/>
    <property type="match status" value="1"/>
</dbReference>
<feature type="domain" description="AMP-binding enzyme C-terminal" evidence="3">
    <location>
        <begin position="471"/>
        <end position="546"/>
    </location>
</feature>
<evidence type="ECO:0000259" key="3">
    <source>
        <dbReference type="Pfam" id="PF13193"/>
    </source>
</evidence>
<dbReference type="Gene3D" id="3.40.50.980">
    <property type="match status" value="2"/>
</dbReference>
<dbReference type="SUPFAM" id="SSF56801">
    <property type="entry name" value="Acetyl-CoA synthetase-like"/>
    <property type="match status" value="1"/>
</dbReference>
<evidence type="ECO:0000256" key="1">
    <source>
        <dbReference type="SAM" id="MobiDB-lite"/>
    </source>
</evidence>
<accession>A0ABP6ZDU1</accession>
<dbReference type="PANTHER" id="PTHR43767">
    <property type="entry name" value="LONG-CHAIN-FATTY-ACID--COA LIGASE"/>
    <property type="match status" value="1"/>
</dbReference>
<dbReference type="EMBL" id="BAAAZO010000002">
    <property type="protein sequence ID" value="GAA3602973.1"/>
    <property type="molecule type" value="Genomic_DNA"/>
</dbReference>
<dbReference type="PANTHER" id="PTHR43767:SF1">
    <property type="entry name" value="NONRIBOSOMAL PEPTIDE SYNTHASE PES1 (EUROFUNG)-RELATED"/>
    <property type="match status" value="1"/>
</dbReference>
<evidence type="ECO:0000313" key="4">
    <source>
        <dbReference type="EMBL" id="GAA3602973.1"/>
    </source>
</evidence>
<name>A0ABP6ZDU1_9ACTN</name>
<evidence type="ECO:0000313" key="5">
    <source>
        <dbReference type="Proteomes" id="UP001501074"/>
    </source>
</evidence>
<feature type="domain" description="AMP-dependent synthetase/ligase" evidence="2">
    <location>
        <begin position="30"/>
        <end position="421"/>
    </location>
</feature>
<dbReference type="InterPro" id="IPR050237">
    <property type="entry name" value="ATP-dep_AMP-bd_enzyme"/>
</dbReference>
<gene>
    <name evidence="4" type="ORF">GCM10022223_18410</name>
</gene>
<dbReference type="RefSeq" id="WP_231485071.1">
    <property type="nucleotide sequence ID" value="NZ_BAAAZO010000002.1"/>
</dbReference>
<proteinExistence type="predicted"/>
<comment type="caution">
    <text evidence="4">The sequence shown here is derived from an EMBL/GenBank/DDBJ whole genome shotgun (WGS) entry which is preliminary data.</text>
</comment>
<dbReference type="InterPro" id="IPR020845">
    <property type="entry name" value="AMP-binding_CS"/>
</dbReference>
<protein>
    <submittedName>
        <fullName evidence="4">(2,3-dihydroxybenzoyl)adenylate synthase</fullName>
    </submittedName>
</protein>
<reference evidence="5" key="1">
    <citation type="journal article" date="2019" name="Int. J. Syst. Evol. Microbiol.">
        <title>The Global Catalogue of Microorganisms (GCM) 10K type strain sequencing project: providing services to taxonomists for standard genome sequencing and annotation.</title>
        <authorList>
            <consortium name="The Broad Institute Genomics Platform"/>
            <consortium name="The Broad Institute Genome Sequencing Center for Infectious Disease"/>
            <person name="Wu L."/>
            <person name="Ma J."/>
        </authorList>
    </citation>
    <scope>NUCLEOTIDE SEQUENCE [LARGE SCALE GENOMIC DNA]</scope>
    <source>
        <strain evidence="5">JCM 16902</strain>
    </source>
</reference>
<dbReference type="Pfam" id="PF00501">
    <property type="entry name" value="AMP-binding"/>
    <property type="match status" value="1"/>
</dbReference>
<evidence type="ECO:0000259" key="2">
    <source>
        <dbReference type="Pfam" id="PF00501"/>
    </source>
</evidence>